<evidence type="ECO:0000313" key="1">
    <source>
        <dbReference type="EMBL" id="MBB4931743.1"/>
    </source>
</evidence>
<organism evidence="1 2">
    <name type="scientific">Lipingzhangella halophila</name>
    <dbReference type="NCBI Taxonomy" id="1783352"/>
    <lineage>
        <taxon>Bacteria</taxon>
        <taxon>Bacillati</taxon>
        <taxon>Actinomycetota</taxon>
        <taxon>Actinomycetes</taxon>
        <taxon>Streptosporangiales</taxon>
        <taxon>Nocardiopsidaceae</taxon>
        <taxon>Lipingzhangella</taxon>
    </lineage>
</organism>
<dbReference type="RefSeq" id="WP_184578383.1">
    <property type="nucleotide sequence ID" value="NZ_JACHJT010000001.1"/>
</dbReference>
<name>A0A7W7RGV1_9ACTN</name>
<keyword evidence="2" id="KW-1185">Reference proteome</keyword>
<proteinExistence type="predicted"/>
<dbReference type="EMBL" id="JACHJT010000001">
    <property type="protein sequence ID" value="MBB4931743.1"/>
    <property type="molecule type" value="Genomic_DNA"/>
</dbReference>
<evidence type="ECO:0000313" key="2">
    <source>
        <dbReference type="Proteomes" id="UP000523007"/>
    </source>
</evidence>
<sequence>MSYQRRPDTVVLIGAPFLDPNPFDAEPSDPIVFAPTPAAPFGTDAARALKRRTPTGPGHGTVRWHTPGLDQRTWSEWADSQEPDLYRNATDFSITRRSNVLVFAASPTILRMWAHQVHAMRFYNFPMDYEYLEGWRNNFRMAEGEVQIFAEYRHMVSRARTARREVFGAADASEVLPSDIWDRGDDIKLRVLGPPRSHTEQPDSA</sequence>
<accession>A0A7W7RGV1</accession>
<protein>
    <submittedName>
        <fullName evidence="1">Uncharacterized protein</fullName>
    </submittedName>
</protein>
<gene>
    <name evidence="1" type="ORF">F4561_002563</name>
</gene>
<reference evidence="1 2" key="1">
    <citation type="submission" date="2020-08" db="EMBL/GenBank/DDBJ databases">
        <title>Sequencing the genomes of 1000 actinobacteria strains.</title>
        <authorList>
            <person name="Klenk H.-P."/>
        </authorList>
    </citation>
    <scope>NUCLEOTIDE SEQUENCE [LARGE SCALE GENOMIC DNA]</scope>
    <source>
        <strain evidence="1 2">DSM 102030</strain>
    </source>
</reference>
<dbReference type="Proteomes" id="UP000523007">
    <property type="component" value="Unassembled WGS sequence"/>
</dbReference>
<comment type="caution">
    <text evidence="1">The sequence shown here is derived from an EMBL/GenBank/DDBJ whole genome shotgun (WGS) entry which is preliminary data.</text>
</comment>
<dbReference type="AlphaFoldDB" id="A0A7W7RGV1"/>